<dbReference type="InterPro" id="IPR007351">
    <property type="entry name" value="YjbR"/>
</dbReference>
<dbReference type="EMBL" id="PKLF01000004">
    <property type="protein sequence ID" value="MBE8611766.1"/>
    <property type="molecule type" value="Genomic_DNA"/>
</dbReference>
<dbReference type="Proteomes" id="UP001182247">
    <property type="component" value="Unassembled WGS sequence"/>
</dbReference>
<dbReference type="EMBL" id="JAPKIY010000017">
    <property type="protein sequence ID" value="MDS0898670.1"/>
    <property type="molecule type" value="Genomic_DNA"/>
</dbReference>
<dbReference type="GeneID" id="93360011"/>
<dbReference type="Pfam" id="PF04237">
    <property type="entry name" value="YjbR"/>
    <property type="match status" value="1"/>
</dbReference>
<proteinExistence type="predicted"/>
<sequence>MKKNDLIEYIRTNYGSAPDYPWIKYPDYAVFRHRGNAKWFAIIMSVSADKIGAGDAEKVVDIVNVKAAPEMVGSLRLKDGIYPAYHMNKEHWVTIILDAEFSSEELKSLIDDSYRLTW</sequence>
<dbReference type="Gene3D" id="3.90.1150.30">
    <property type="match status" value="1"/>
</dbReference>
<dbReference type="Proteomes" id="UP000650477">
    <property type="component" value="Unassembled WGS sequence"/>
</dbReference>
<dbReference type="RefSeq" id="WP_004235029.1">
    <property type="nucleotide sequence ID" value="NZ_ABGYJJ040000001.1"/>
</dbReference>
<comment type="caution">
    <text evidence="1">The sequence shown here is derived from an EMBL/GenBank/DDBJ whole genome shotgun (WGS) entry which is preliminary data.</text>
</comment>
<organism evidence="1 3">
    <name type="scientific">Morganella morganii</name>
    <name type="common">Proteus morganii</name>
    <dbReference type="NCBI Taxonomy" id="582"/>
    <lineage>
        <taxon>Bacteria</taxon>
        <taxon>Pseudomonadati</taxon>
        <taxon>Pseudomonadota</taxon>
        <taxon>Gammaproteobacteria</taxon>
        <taxon>Enterobacterales</taxon>
        <taxon>Morganellaceae</taxon>
        <taxon>Morganella</taxon>
    </lineage>
</organism>
<dbReference type="SUPFAM" id="SSF142906">
    <property type="entry name" value="YjbR-like"/>
    <property type="match status" value="1"/>
</dbReference>
<dbReference type="PANTHER" id="PTHR35145">
    <property type="entry name" value="CYTOPLASMIC PROTEIN-RELATED"/>
    <property type="match status" value="1"/>
</dbReference>
<gene>
    <name evidence="1" type="ORF">CYG68_04965</name>
    <name evidence="2" type="ORF">OSC06_11855</name>
</gene>
<reference evidence="1" key="1">
    <citation type="submission" date="2017-12" db="EMBL/GenBank/DDBJ databases">
        <title>Genome sequencing and analysis.</title>
        <authorList>
            <person name="Huang Y.-T."/>
        </authorList>
    </citation>
    <scope>NUCLEOTIDE SEQUENCE</scope>
    <source>
        <strain evidence="1">VGH116</strain>
    </source>
</reference>
<dbReference type="AlphaFoldDB" id="A0A2C5TJY6"/>
<accession>A0A2C5TJY6</accession>
<protein>
    <submittedName>
        <fullName evidence="2">MmcQ/YjbR family DNA-binding protein</fullName>
    </submittedName>
</protein>
<reference evidence="2" key="2">
    <citation type="submission" date="2023-02" db="EMBL/GenBank/DDBJ databases">
        <title>Detection, antimicrobial susceptibility and genomic characterization of NDM-producing species of Morganellaceae, Yersiniaceae, and Enterobacteriaceae other than Klebsiella.</title>
        <authorList>
            <person name="Camargo C.H."/>
            <person name="Sacchi C.T."/>
            <person name="Campos K.R."/>
        </authorList>
    </citation>
    <scope>NUCLEOTIDE SEQUENCE</scope>
    <source>
        <strain evidence="2">1189_21</strain>
    </source>
</reference>
<evidence type="ECO:0000313" key="3">
    <source>
        <dbReference type="Proteomes" id="UP000650477"/>
    </source>
</evidence>
<evidence type="ECO:0000313" key="1">
    <source>
        <dbReference type="EMBL" id="MBE8611766.1"/>
    </source>
</evidence>
<keyword evidence="2" id="KW-0238">DNA-binding</keyword>
<name>A0A2C5TJY6_MORMO</name>
<dbReference type="GO" id="GO:0003677">
    <property type="term" value="F:DNA binding"/>
    <property type="evidence" value="ECO:0007669"/>
    <property type="project" value="UniProtKB-KW"/>
</dbReference>
<dbReference type="InterPro" id="IPR038056">
    <property type="entry name" value="YjbR-like_sf"/>
</dbReference>
<evidence type="ECO:0000313" key="2">
    <source>
        <dbReference type="EMBL" id="MDS0898670.1"/>
    </source>
</evidence>
<dbReference type="PANTHER" id="PTHR35145:SF1">
    <property type="entry name" value="CYTOPLASMIC PROTEIN"/>
    <property type="match status" value="1"/>
</dbReference>
<dbReference type="InterPro" id="IPR058532">
    <property type="entry name" value="YjbR/MT2646/Rv2570-like"/>
</dbReference>